<name>A0A4Q2UMC5_9BACT</name>
<keyword evidence="4" id="KW-1185">Reference proteome</keyword>
<protein>
    <submittedName>
        <fullName evidence="3">Uncharacterized protein</fullName>
    </submittedName>
</protein>
<gene>
    <name evidence="3" type="ORF">EQG79_01005</name>
</gene>
<proteinExistence type="predicted"/>
<dbReference type="AlphaFoldDB" id="A0A4Q2UMC5"/>
<organism evidence="3 4">
    <name type="scientific">Spirosoma sordidisoli</name>
    <dbReference type="NCBI Taxonomy" id="2502893"/>
    <lineage>
        <taxon>Bacteria</taxon>
        <taxon>Pseudomonadati</taxon>
        <taxon>Bacteroidota</taxon>
        <taxon>Cytophagia</taxon>
        <taxon>Cytophagales</taxon>
        <taxon>Cytophagaceae</taxon>
        <taxon>Spirosoma</taxon>
    </lineage>
</organism>
<evidence type="ECO:0000313" key="3">
    <source>
        <dbReference type="EMBL" id="RYC70763.1"/>
    </source>
</evidence>
<dbReference type="Proteomes" id="UP000290407">
    <property type="component" value="Unassembled WGS sequence"/>
</dbReference>
<sequence>MIYVLMIAWLWWSETVPVNQISLNNQARQEAESAYRAGHYQQALRLYVFLSQATSTADPAVRLNLGHTYFQLRQYKKAGQQYQTLLDSDRSALRTVAATQLGIIACLDHDSTAALTLFRQALLEDFTNEPARYNFELISKRYTPRPPSRQAPAKSTAEIQQQADQPSMGNGQVERSSRQDDLLRRFRQLNLTQDQALQLLDAMQTDDLPYALTRSARRVTSPTAGENRW</sequence>
<reference evidence="3 4" key="1">
    <citation type="submission" date="2019-01" db="EMBL/GenBank/DDBJ databases">
        <title>Spirosoma flava sp. nov., a propanil-degrading bacterium isolated from herbicide-contaminated soil.</title>
        <authorList>
            <person name="Zhang L."/>
            <person name="Jiang J.-D."/>
        </authorList>
    </citation>
    <scope>NUCLEOTIDE SEQUENCE [LARGE SCALE GENOMIC DNA]</scope>
    <source>
        <strain evidence="3 4">TY50</strain>
    </source>
</reference>
<feature type="compositionally biased region" description="Polar residues" evidence="2">
    <location>
        <begin position="157"/>
        <end position="174"/>
    </location>
</feature>
<dbReference type="SUPFAM" id="SSF48452">
    <property type="entry name" value="TPR-like"/>
    <property type="match status" value="1"/>
</dbReference>
<accession>A0A4Q2UMC5</accession>
<dbReference type="InterPro" id="IPR011990">
    <property type="entry name" value="TPR-like_helical_dom_sf"/>
</dbReference>
<dbReference type="RefSeq" id="WP_077919945.1">
    <property type="nucleotide sequence ID" value="NZ_SBLB01000001.1"/>
</dbReference>
<evidence type="ECO:0000256" key="2">
    <source>
        <dbReference type="SAM" id="MobiDB-lite"/>
    </source>
</evidence>
<dbReference type="EMBL" id="SBLB01000001">
    <property type="protein sequence ID" value="RYC70763.1"/>
    <property type="molecule type" value="Genomic_DNA"/>
</dbReference>
<dbReference type="Gene3D" id="1.25.40.10">
    <property type="entry name" value="Tetratricopeptide repeat domain"/>
    <property type="match status" value="1"/>
</dbReference>
<comment type="caution">
    <text evidence="3">The sequence shown here is derived from an EMBL/GenBank/DDBJ whole genome shotgun (WGS) entry which is preliminary data.</text>
</comment>
<evidence type="ECO:0000313" key="4">
    <source>
        <dbReference type="Proteomes" id="UP000290407"/>
    </source>
</evidence>
<feature type="region of interest" description="Disordered" evidence="2">
    <location>
        <begin position="139"/>
        <end position="179"/>
    </location>
</feature>
<evidence type="ECO:0000256" key="1">
    <source>
        <dbReference type="PROSITE-ProRule" id="PRU00339"/>
    </source>
</evidence>
<dbReference type="PROSITE" id="PS50005">
    <property type="entry name" value="TPR"/>
    <property type="match status" value="1"/>
</dbReference>
<feature type="repeat" description="TPR" evidence="1">
    <location>
        <begin position="59"/>
        <end position="92"/>
    </location>
</feature>
<keyword evidence="1" id="KW-0802">TPR repeat</keyword>
<dbReference type="InterPro" id="IPR019734">
    <property type="entry name" value="TPR_rpt"/>
</dbReference>